<dbReference type="GO" id="GO:0016020">
    <property type="term" value="C:membrane"/>
    <property type="evidence" value="ECO:0007669"/>
    <property type="project" value="UniProtKB-SubCell"/>
</dbReference>
<dbReference type="OrthoDB" id="1166578at2759"/>
<evidence type="ECO:0000256" key="2">
    <source>
        <dbReference type="SAM" id="Phobius"/>
    </source>
</evidence>
<feature type="transmembrane region" description="Helical" evidence="2">
    <location>
        <begin position="200"/>
        <end position="219"/>
    </location>
</feature>
<gene>
    <name evidence="3" type="ORF">Pyn_01709</name>
</gene>
<accession>A0A314Y0E5</accession>
<dbReference type="PANTHER" id="PTHR45651">
    <property type="entry name" value="CYCLIC NUCLEOTIDE-GATED ION CHANNEL 15-RELATED-RELATED"/>
    <property type="match status" value="1"/>
</dbReference>
<dbReference type="PANTHER" id="PTHR45651:SF68">
    <property type="entry name" value="ION TRANSPORT DOMAIN-CONTAINING PROTEIN"/>
    <property type="match status" value="1"/>
</dbReference>
<evidence type="ECO:0000313" key="3">
    <source>
        <dbReference type="EMBL" id="PQP97277.1"/>
    </source>
</evidence>
<feature type="transmembrane region" description="Helical" evidence="2">
    <location>
        <begin position="32"/>
        <end position="50"/>
    </location>
</feature>
<comment type="caution">
    <text evidence="3">The sequence shown here is derived from an EMBL/GenBank/DDBJ whole genome shotgun (WGS) entry which is preliminary data.</text>
</comment>
<reference evidence="3 4" key="1">
    <citation type="submission" date="2018-02" db="EMBL/GenBank/DDBJ databases">
        <title>Draft genome of wild Prunus yedoensis var. nudiflora.</title>
        <authorList>
            <person name="Baek S."/>
            <person name="Kim J.-H."/>
            <person name="Choi K."/>
            <person name="Kim G.-B."/>
            <person name="Cho A."/>
            <person name="Jang H."/>
            <person name="Shin C.-H."/>
            <person name="Yu H.-J."/>
            <person name="Mun J.-H."/>
        </authorList>
    </citation>
    <scope>NUCLEOTIDE SEQUENCE [LARGE SCALE GENOMIC DNA]</scope>
    <source>
        <strain evidence="4">cv. Jeju island</strain>
        <tissue evidence="3">Leaf</tissue>
    </source>
</reference>
<name>A0A314Y0E5_PRUYE</name>
<keyword evidence="2" id="KW-0812">Transmembrane</keyword>
<feature type="transmembrane region" description="Helical" evidence="2">
    <location>
        <begin position="124"/>
        <end position="148"/>
    </location>
</feature>
<sequence>MAKPDISSAVEKPEEKAAARNQESFLQKWKKIFVASCLFAVVLDPLFLYVPMMKDDIKCLQSDRNLKIAALLLRSFTDLFYIFDIIVQVYTSHNFASKYAYRRRIRRKITFWSKFSVPIAKTMWGSYVILIDILAILPLPQVAILIFFSKMRDLRSLNTIRMVIMNLFVLLQYVPRLLRIYLSCKEFKMTFKGDTRETPIWIKGVLNFFMYILASHCMFEDSNPHNT</sequence>
<keyword evidence="1" id="KW-0407">Ion channel</keyword>
<feature type="transmembrane region" description="Helical" evidence="2">
    <location>
        <begin position="71"/>
        <end position="91"/>
    </location>
</feature>
<keyword evidence="1" id="KW-0406">Ion transport</keyword>
<dbReference type="STRING" id="2094558.A0A314Y0E5"/>
<dbReference type="AlphaFoldDB" id="A0A314Y0E5"/>
<keyword evidence="2" id="KW-1133">Transmembrane helix</keyword>
<evidence type="ECO:0000256" key="1">
    <source>
        <dbReference type="ARBA" id="ARBA00023303"/>
    </source>
</evidence>
<dbReference type="EMBL" id="PJQY01001988">
    <property type="protein sequence ID" value="PQP97277.1"/>
    <property type="molecule type" value="Genomic_DNA"/>
</dbReference>
<protein>
    <submittedName>
        <fullName evidence="3">Cyclic nucleotide-gated ion channel 1-like</fullName>
    </submittedName>
</protein>
<keyword evidence="2" id="KW-0472">Membrane</keyword>
<feature type="transmembrane region" description="Helical" evidence="2">
    <location>
        <begin position="160"/>
        <end position="180"/>
    </location>
</feature>
<keyword evidence="4" id="KW-1185">Reference proteome</keyword>
<organism evidence="3 4">
    <name type="scientific">Prunus yedoensis var. nudiflora</name>
    <dbReference type="NCBI Taxonomy" id="2094558"/>
    <lineage>
        <taxon>Eukaryota</taxon>
        <taxon>Viridiplantae</taxon>
        <taxon>Streptophyta</taxon>
        <taxon>Embryophyta</taxon>
        <taxon>Tracheophyta</taxon>
        <taxon>Spermatophyta</taxon>
        <taxon>Magnoliopsida</taxon>
        <taxon>eudicotyledons</taxon>
        <taxon>Gunneridae</taxon>
        <taxon>Pentapetalae</taxon>
        <taxon>rosids</taxon>
        <taxon>fabids</taxon>
        <taxon>Rosales</taxon>
        <taxon>Rosaceae</taxon>
        <taxon>Amygdaloideae</taxon>
        <taxon>Amygdaleae</taxon>
        <taxon>Prunus</taxon>
    </lineage>
</organism>
<dbReference type="SUPFAM" id="SSF81324">
    <property type="entry name" value="Voltage-gated potassium channels"/>
    <property type="match status" value="1"/>
</dbReference>
<dbReference type="Proteomes" id="UP000250321">
    <property type="component" value="Unassembled WGS sequence"/>
</dbReference>
<evidence type="ECO:0000313" key="4">
    <source>
        <dbReference type="Proteomes" id="UP000250321"/>
    </source>
</evidence>
<dbReference type="GO" id="GO:0034220">
    <property type="term" value="P:monoatomic ion transmembrane transport"/>
    <property type="evidence" value="ECO:0007669"/>
    <property type="project" value="UniProtKB-KW"/>
</dbReference>
<proteinExistence type="predicted"/>
<keyword evidence="1" id="KW-0813">Transport</keyword>